<organism evidence="1 2">
    <name type="scientific">Roseburia intestinalis</name>
    <dbReference type="NCBI Taxonomy" id="166486"/>
    <lineage>
        <taxon>Bacteria</taxon>
        <taxon>Bacillati</taxon>
        <taxon>Bacillota</taxon>
        <taxon>Clostridia</taxon>
        <taxon>Lachnospirales</taxon>
        <taxon>Lachnospiraceae</taxon>
        <taxon>Roseburia</taxon>
    </lineage>
</organism>
<dbReference type="Proteomes" id="UP000095350">
    <property type="component" value="Unassembled WGS sequence"/>
</dbReference>
<proteinExistence type="predicted"/>
<protein>
    <submittedName>
        <fullName evidence="1">Uncharacterized protein</fullName>
    </submittedName>
</protein>
<gene>
    <name evidence="1" type="ORF">ERS852572_02299</name>
</gene>
<sequence>MGGDGFGMVRAAVNRLAAVYICVKGNQYCHE</sequence>
<reference evidence="1 2" key="1">
    <citation type="submission" date="2015-09" db="EMBL/GenBank/DDBJ databases">
        <authorList>
            <consortium name="Pathogen Informatics"/>
        </authorList>
    </citation>
    <scope>NUCLEOTIDE SEQUENCE [LARGE SCALE GENOMIC DNA]</scope>
    <source>
        <strain evidence="1 2">2789STDY5834960</strain>
    </source>
</reference>
<name>A0A173UTY7_9FIRM</name>
<dbReference type="AlphaFoldDB" id="A0A173UTY7"/>
<accession>A0A173UTY7</accession>
<dbReference type="EMBL" id="CYXZ01000016">
    <property type="protein sequence ID" value="CUN17880.1"/>
    <property type="molecule type" value="Genomic_DNA"/>
</dbReference>
<evidence type="ECO:0000313" key="2">
    <source>
        <dbReference type="Proteomes" id="UP000095350"/>
    </source>
</evidence>
<dbReference type="PaxDb" id="166486-ERS852572_02299"/>
<evidence type="ECO:0000313" key="1">
    <source>
        <dbReference type="EMBL" id="CUN17880.1"/>
    </source>
</evidence>